<evidence type="ECO:0000313" key="2">
    <source>
        <dbReference type="Proteomes" id="UP000006038"/>
    </source>
</evidence>
<sequence>MAFEQQHIMHIITWLILGTEHIYFRFKIYTFYRSTTLPPSLDGFSDILTGSHFRIAWTIHIF</sequence>
<name>J3LBN2_ORYBR</name>
<dbReference type="HOGENOM" id="CLU_2907684_0_0_1"/>
<evidence type="ECO:0000313" key="1">
    <source>
        <dbReference type="EnsemblPlants" id="OB02G20490.1"/>
    </source>
</evidence>
<accession>J3LBN2</accession>
<dbReference type="EnsemblPlants" id="OB02G20490.1">
    <property type="protein sequence ID" value="OB02G20490.1"/>
    <property type="gene ID" value="OB02G20490"/>
</dbReference>
<dbReference type="AlphaFoldDB" id="J3LBN2"/>
<reference evidence="1" key="1">
    <citation type="submission" date="2013-04" db="UniProtKB">
        <authorList>
            <consortium name="EnsemblPlants"/>
        </authorList>
    </citation>
    <scope>IDENTIFICATION</scope>
</reference>
<proteinExistence type="predicted"/>
<dbReference type="Gramene" id="OB02G20490.1">
    <property type="protein sequence ID" value="OB02G20490.1"/>
    <property type="gene ID" value="OB02G20490"/>
</dbReference>
<keyword evidence="2" id="KW-1185">Reference proteome</keyword>
<organism evidence="1">
    <name type="scientific">Oryza brachyantha</name>
    <name type="common">malo sina</name>
    <dbReference type="NCBI Taxonomy" id="4533"/>
    <lineage>
        <taxon>Eukaryota</taxon>
        <taxon>Viridiplantae</taxon>
        <taxon>Streptophyta</taxon>
        <taxon>Embryophyta</taxon>
        <taxon>Tracheophyta</taxon>
        <taxon>Spermatophyta</taxon>
        <taxon>Magnoliopsida</taxon>
        <taxon>Liliopsida</taxon>
        <taxon>Poales</taxon>
        <taxon>Poaceae</taxon>
        <taxon>BOP clade</taxon>
        <taxon>Oryzoideae</taxon>
        <taxon>Oryzeae</taxon>
        <taxon>Oryzinae</taxon>
        <taxon>Oryza</taxon>
    </lineage>
</organism>
<protein>
    <submittedName>
        <fullName evidence="1">Uncharacterized protein</fullName>
    </submittedName>
</protein>
<dbReference type="Proteomes" id="UP000006038">
    <property type="component" value="Unassembled WGS sequence"/>
</dbReference>